<dbReference type="AlphaFoldDB" id="A0A157Q9X2"/>
<dbReference type="EMBL" id="FKBS01000017">
    <property type="protein sequence ID" value="SAI42642.1"/>
    <property type="molecule type" value="Genomic_DNA"/>
</dbReference>
<organism evidence="2 3">
    <name type="scientific">Bordetella ansorpii</name>
    <dbReference type="NCBI Taxonomy" id="288768"/>
    <lineage>
        <taxon>Bacteria</taxon>
        <taxon>Pseudomonadati</taxon>
        <taxon>Pseudomonadota</taxon>
        <taxon>Betaproteobacteria</taxon>
        <taxon>Burkholderiales</taxon>
        <taxon>Alcaligenaceae</taxon>
        <taxon>Bordetella</taxon>
    </lineage>
</organism>
<keyword evidence="1" id="KW-0812">Transmembrane</keyword>
<feature type="transmembrane region" description="Helical" evidence="1">
    <location>
        <begin position="91"/>
        <end position="114"/>
    </location>
</feature>
<dbReference type="Proteomes" id="UP000077037">
    <property type="component" value="Unassembled WGS sequence"/>
</dbReference>
<dbReference type="OrthoDB" id="8635812at2"/>
<accession>A0A157Q9X2</accession>
<feature type="transmembrane region" description="Helical" evidence="1">
    <location>
        <begin position="64"/>
        <end position="85"/>
    </location>
</feature>
<keyword evidence="1" id="KW-0472">Membrane</keyword>
<evidence type="ECO:0000313" key="3">
    <source>
        <dbReference type="Proteomes" id="UP000077037"/>
    </source>
</evidence>
<reference evidence="2 3" key="1">
    <citation type="submission" date="2016-03" db="EMBL/GenBank/DDBJ databases">
        <authorList>
            <consortium name="Pathogen Informatics"/>
        </authorList>
    </citation>
    <scope>NUCLEOTIDE SEQUENCE [LARGE SCALE GENOMIC DNA]</scope>
    <source>
        <strain evidence="2 3">NCTC13364</strain>
    </source>
</reference>
<proteinExistence type="predicted"/>
<gene>
    <name evidence="2" type="ORF">SAMEA1982600_03447</name>
</gene>
<evidence type="ECO:0000313" key="2">
    <source>
        <dbReference type="EMBL" id="SAI42642.1"/>
    </source>
</evidence>
<protein>
    <submittedName>
        <fullName evidence="2">Uncharacterized protein</fullName>
    </submittedName>
</protein>
<sequence length="209" mass="20938">MSTIVVARFDSLASARSAAHALVADGFAEEAVSMFHGNSSLGDLGEHGLRGGPELGSVMGRKGAVSVLAAVSALGALIGAALLSLPAWSDGMALVAGGAAGGYLGALLGGLWMVGGLPGQAGGLDSGLFGKTILVAVQVHTAGVPMVTALLRDAGGVQVDRARGPWQVSDHWEPAPKPAAQPRTWLPVAAARAAAVRPATAARRTQWQP</sequence>
<keyword evidence="1" id="KW-1133">Transmembrane helix</keyword>
<dbReference type="RefSeq" id="WP_066415677.1">
    <property type="nucleotide sequence ID" value="NZ_FKBS01000017.1"/>
</dbReference>
<name>A0A157Q9X2_9BORD</name>
<evidence type="ECO:0000256" key="1">
    <source>
        <dbReference type="SAM" id="Phobius"/>
    </source>
</evidence>